<dbReference type="RefSeq" id="WP_381837566.1">
    <property type="nucleotide sequence ID" value="NZ_JBHTCF010000018.1"/>
</dbReference>
<feature type="transmembrane region" description="Helical" evidence="8">
    <location>
        <begin position="177"/>
        <end position="195"/>
    </location>
</feature>
<evidence type="ECO:0000256" key="3">
    <source>
        <dbReference type="ARBA" id="ARBA00022475"/>
    </source>
</evidence>
<dbReference type="EMBL" id="JBHTCF010000018">
    <property type="protein sequence ID" value="MFC7308903.1"/>
    <property type="molecule type" value="Genomic_DNA"/>
</dbReference>
<keyword evidence="7" id="KW-0046">Antibiotic resistance</keyword>
<dbReference type="Gene3D" id="1.20.1720.10">
    <property type="entry name" value="Multidrug resistance protein D"/>
    <property type="match status" value="1"/>
</dbReference>
<evidence type="ECO:0000256" key="1">
    <source>
        <dbReference type="ARBA" id="ARBA00004651"/>
    </source>
</evidence>
<dbReference type="PANTHER" id="PTHR42718">
    <property type="entry name" value="MAJOR FACILITATOR SUPERFAMILY MULTIDRUG TRANSPORTER MFSC"/>
    <property type="match status" value="1"/>
</dbReference>
<feature type="transmembrane region" description="Helical" evidence="8">
    <location>
        <begin position="216"/>
        <end position="234"/>
    </location>
</feature>
<comment type="caution">
    <text evidence="10">The sequence shown here is derived from an EMBL/GenBank/DDBJ whole genome shotgun (WGS) entry which is preliminary data.</text>
</comment>
<evidence type="ECO:0000256" key="7">
    <source>
        <dbReference type="ARBA" id="ARBA00023251"/>
    </source>
</evidence>
<dbReference type="PANTHER" id="PTHR42718:SF46">
    <property type="entry name" value="BLR6921 PROTEIN"/>
    <property type="match status" value="1"/>
</dbReference>
<name>A0ABW2JU23_9ACTN</name>
<keyword evidence="5 8" id="KW-1133">Transmembrane helix</keyword>
<accession>A0ABW2JU23</accession>
<dbReference type="Pfam" id="PF07690">
    <property type="entry name" value="MFS_1"/>
    <property type="match status" value="1"/>
</dbReference>
<feature type="transmembrane region" description="Helical" evidence="8">
    <location>
        <begin position="59"/>
        <end position="78"/>
    </location>
</feature>
<organism evidence="10 11">
    <name type="scientific">Streptomyces monticola</name>
    <dbReference type="NCBI Taxonomy" id="2666263"/>
    <lineage>
        <taxon>Bacteria</taxon>
        <taxon>Bacillati</taxon>
        <taxon>Actinomycetota</taxon>
        <taxon>Actinomycetes</taxon>
        <taxon>Kitasatosporales</taxon>
        <taxon>Streptomycetaceae</taxon>
        <taxon>Streptomyces</taxon>
    </lineage>
</organism>
<proteinExistence type="predicted"/>
<evidence type="ECO:0000256" key="4">
    <source>
        <dbReference type="ARBA" id="ARBA00022692"/>
    </source>
</evidence>
<evidence type="ECO:0000256" key="8">
    <source>
        <dbReference type="SAM" id="Phobius"/>
    </source>
</evidence>
<protein>
    <submittedName>
        <fullName evidence="10">MFS transporter</fullName>
    </submittedName>
</protein>
<feature type="transmembrane region" description="Helical" evidence="8">
    <location>
        <begin position="240"/>
        <end position="257"/>
    </location>
</feature>
<reference evidence="11" key="1">
    <citation type="journal article" date="2019" name="Int. J. Syst. Evol. Microbiol.">
        <title>The Global Catalogue of Microorganisms (GCM) 10K type strain sequencing project: providing services to taxonomists for standard genome sequencing and annotation.</title>
        <authorList>
            <consortium name="The Broad Institute Genomics Platform"/>
            <consortium name="The Broad Institute Genome Sequencing Center for Infectious Disease"/>
            <person name="Wu L."/>
            <person name="Ma J."/>
        </authorList>
    </citation>
    <scope>NUCLEOTIDE SEQUENCE [LARGE SCALE GENOMIC DNA]</scope>
    <source>
        <strain evidence="11">SYNS20</strain>
    </source>
</reference>
<gene>
    <name evidence="10" type="ORF">ACFQVC_32415</name>
</gene>
<feature type="transmembrane region" description="Helical" evidence="8">
    <location>
        <begin position="21"/>
        <end position="47"/>
    </location>
</feature>
<evidence type="ECO:0000259" key="9">
    <source>
        <dbReference type="PROSITE" id="PS50850"/>
    </source>
</evidence>
<feature type="transmembrane region" description="Helical" evidence="8">
    <location>
        <begin position="114"/>
        <end position="135"/>
    </location>
</feature>
<dbReference type="Proteomes" id="UP001596523">
    <property type="component" value="Unassembled WGS sequence"/>
</dbReference>
<keyword evidence="2" id="KW-0813">Transport</keyword>
<feature type="domain" description="Major facilitator superfamily (MFS) profile" evidence="9">
    <location>
        <begin position="25"/>
        <end position="458"/>
    </location>
</feature>
<feature type="transmembrane region" description="Helical" evidence="8">
    <location>
        <begin position="147"/>
        <end position="171"/>
    </location>
</feature>
<evidence type="ECO:0000256" key="6">
    <source>
        <dbReference type="ARBA" id="ARBA00023136"/>
    </source>
</evidence>
<keyword evidence="11" id="KW-1185">Reference proteome</keyword>
<feature type="transmembrane region" description="Helical" evidence="8">
    <location>
        <begin position="366"/>
        <end position="383"/>
    </location>
</feature>
<keyword evidence="4 8" id="KW-0812">Transmembrane</keyword>
<sequence length="459" mass="46416">MTPRPAERGRHPQRLSAPRQLSARIAAPIAFGTILQPLNSSMIAVVLSGVRAHFGGGDATWLVSGLFLAAAVAAPATGRIADLFGPRRTALGGLALVATASAVAPWAPSLGVLIGLRVLIGIGTAAQFPAGVALIRGAAARTGSATGSALALLAVASQTAAALGPALGGLLGWPGTFWINVPLALTAAVALSRSIPPDPAPTTRARTALRSMDLPGMLLFTATATTLMLGLLSLETRPQWLWLAAVPPLAALLVAYSRRRRDAFLDVRLLARPSLSLAYLRSAVAATGFYTLFYGLPQWLEESRHLDAAGAGIIMLPLAALGIASTLLAARLTEHRGPRAALLAAAAALTAGGLLLGTAVDRHTPLLALLAVLALLGLPNGLANMANQASVYAATPPGDTGAASGLYRTSQYAGANLAGAAVALLAAPHTGDAGLHHLGLAVGAAGVVLVLLTPRPARS</sequence>
<evidence type="ECO:0000313" key="11">
    <source>
        <dbReference type="Proteomes" id="UP001596523"/>
    </source>
</evidence>
<dbReference type="InterPro" id="IPR011701">
    <property type="entry name" value="MFS"/>
</dbReference>
<evidence type="ECO:0000256" key="2">
    <source>
        <dbReference type="ARBA" id="ARBA00022448"/>
    </source>
</evidence>
<dbReference type="InterPro" id="IPR036259">
    <property type="entry name" value="MFS_trans_sf"/>
</dbReference>
<feature type="transmembrane region" description="Helical" evidence="8">
    <location>
        <begin position="435"/>
        <end position="453"/>
    </location>
</feature>
<dbReference type="PROSITE" id="PS50850">
    <property type="entry name" value="MFS"/>
    <property type="match status" value="1"/>
</dbReference>
<keyword evidence="3" id="KW-1003">Cell membrane</keyword>
<feature type="transmembrane region" description="Helical" evidence="8">
    <location>
        <begin position="340"/>
        <end position="360"/>
    </location>
</feature>
<feature type="transmembrane region" description="Helical" evidence="8">
    <location>
        <begin position="278"/>
        <end position="296"/>
    </location>
</feature>
<evidence type="ECO:0000256" key="5">
    <source>
        <dbReference type="ARBA" id="ARBA00022989"/>
    </source>
</evidence>
<dbReference type="Gene3D" id="1.20.1250.20">
    <property type="entry name" value="MFS general substrate transporter like domains"/>
    <property type="match status" value="1"/>
</dbReference>
<feature type="transmembrane region" description="Helical" evidence="8">
    <location>
        <begin position="308"/>
        <end position="328"/>
    </location>
</feature>
<comment type="subcellular location">
    <subcellularLocation>
        <location evidence="1">Cell membrane</location>
        <topology evidence="1">Multi-pass membrane protein</topology>
    </subcellularLocation>
</comment>
<feature type="transmembrane region" description="Helical" evidence="8">
    <location>
        <begin position="90"/>
        <end position="108"/>
    </location>
</feature>
<keyword evidence="6 8" id="KW-0472">Membrane</keyword>
<dbReference type="SUPFAM" id="SSF103473">
    <property type="entry name" value="MFS general substrate transporter"/>
    <property type="match status" value="1"/>
</dbReference>
<dbReference type="InterPro" id="IPR020846">
    <property type="entry name" value="MFS_dom"/>
</dbReference>
<evidence type="ECO:0000313" key="10">
    <source>
        <dbReference type="EMBL" id="MFC7308903.1"/>
    </source>
</evidence>
<feature type="transmembrane region" description="Helical" evidence="8">
    <location>
        <begin position="412"/>
        <end position="429"/>
    </location>
</feature>